<proteinExistence type="predicted"/>
<comment type="caution">
    <text evidence="2">The sequence shown here is derived from an EMBL/GenBank/DDBJ whole genome shotgun (WGS) entry which is preliminary data.</text>
</comment>
<organism evidence="2 3">
    <name type="scientific">Gemmata algarum</name>
    <dbReference type="NCBI Taxonomy" id="2975278"/>
    <lineage>
        <taxon>Bacteria</taxon>
        <taxon>Pseudomonadati</taxon>
        <taxon>Planctomycetota</taxon>
        <taxon>Planctomycetia</taxon>
        <taxon>Gemmatales</taxon>
        <taxon>Gemmataceae</taxon>
        <taxon>Gemmata</taxon>
    </lineage>
</organism>
<evidence type="ECO:0000256" key="1">
    <source>
        <dbReference type="SAM" id="SignalP"/>
    </source>
</evidence>
<keyword evidence="1" id="KW-0732">Signal</keyword>
<dbReference type="Proteomes" id="UP001272242">
    <property type="component" value="Unassembled WGS sequence"/>
</dbReference>
<evidence type="ECO:0000313" key="3">
    <source>
        <dbReference type="Proteomes" id="UP001272242"/>
    </source>
</evidence>
<gene>
    <name evidence="2" type="ORF">R5W23_005836</name>
</gene>
<keyword evidence="3" id="KW-1185">Reference proteome</keyword>
<accession>A0ABU5EUP7</accession>
<protein>
    <submittedName>
        <fullName evidence="2">Uncharacterized protein</fullName>
    </submittedName>
</protein>
<evidence type="ECO:0000313" key="2">
    <source>
        <dbReference type="EMBL" id="MDY3558694.1"/>
    </source>
</evidence>
<dbReference type="RefSeq" id="WP_320685582.1">
    <property type="nucleotide sequence ID" value="NZ_JAXBLV010000045.1"/>
</dbReference>
<reference evidence="3" key="1">
    <citation type="journal article" date="2023" name="Mar. Drugs">
        <title>Gemmata algarum, a Novel Planctomycete Isolated from an Algal Mat, Displays Antimicrobial Activity.</title>
        <authorList>
            <person name="Kumar G."/>
            <person name="Kallscheuer N."/>
            <person name="Kashif M."/>
            <person name="Ahamad S."/>
            <person name="Jagadeeshwari U."/>
            <person name="Pannikurungottu S."/>
            <person name="Haufschild T."/>
            <person name="Kabuu M."/>
            <person name="Sasikala C."/>
            <person name="Jogler C."/>
            <person name="Ramana C."/>
        </authorList>
    </citation>
    <scope>NUCLEOTIDE SEQUENCE [LARGE SCALE GENOMIC DNA]</scope>
    <source>
        <strain evidence="3">JC673</strain>
    </source>
</reference>
<dbReference type="EMBL" id="JAXBLV010000045">
    <property type="protein sequence ID" value="MDY3558694.1"/>
    <property type="molecule type" value="Genomic_DNA"/>
</dbReference>
<feature type="chain" id="PRO_5045214297" evidence="1">
    <location>
        <begin position="20"/>
        <end position="161"/>
    </location>
</feature>
<sequence>MIRAALFVALVAVAAPARAADEAKGEKVPHTDYEAYFEKNSSGLKGDASYLALTGTDGFDKVFAARPPLIGKPRPALLPAGAFDKQFVAAVVKRGNAVTTYTVEAVTRDTDGTVYVQYKATAGPAGTATFASPLVVSVPKEGAKKVTFIENGKAVGTAEVK</sequence>
<name>A0ABU5EUP7_9BACT</name>
<feature type="signal peptide" evidence="1">
    <location>
        <begin position="1"/>
        <end position="19"/>
    </location>
</feature>